<dbReference type="AlphaFoldDB" id="A0A382PIX0"/>
<protein>
    <recommendedName>
        <fullName evidence="2">DUF1565 domain-containing protein</fullName>
    </recommendedName>
</protein>
<proteinExistence type="predicted"/>
<evidence type="ECO:0000313" key="1">
    <source>
        <dbReference type="EMBL" id="SVC72797.1"/>
    </source>
</evidence>
<accession>A0A382PIX0</accession>
<dbReference type="Gene3D" id="2.160.20.10">
    <property type="entry name" value="Single-stranded right-handed beta-helix, Pectin lyase-like"/>
    <property type="match status" value="2"/>
</dbReference>
<organism evidence="1">
    <name type="scientific">marine metagenome</name>
    <dbReference type="NCBI Taxonomy" id="408172"/>
    <lineage>
        <taxon>unclassified sequences</taxon>
        <taxon>metagenomes</taxon>
        <taxon>ecological metagenomes</taxon>
    </lineage>
</organism>
<dbReference type="InterPro" id="IPR006626">
    <property type="entry name" value="PbH1"/>
</dbReference>
<dbReference type="SUPFAM" id="SSF51126">
    <property type="entry name" value="Pectin lyase-like"/>
    <property type="match status" value="2"/>
</dbReference>
<feature type="non-terminal residue" evidence="1">
    <location>
        <position position="1"/>
    </location>
</feature>
<dbReference type="EMBL" id="UINC01107429">
    <property type="protein sequence ID" value="SVC72797.1"/>
    <property type="molecule type" value="Genomic_DNA"/>
</dbReference>
<dbReference type="SMART" id="SM00710">
    <property type="entry name" value="PbH1"/>
    <property type="match status" value="4"/>
</dbReference>
<gene>
    <name evidence="1" type="ORF">METZ01_LOCUS325651</name>
</gene>
<evidence type="ECO:0008006" key="2">
    <source>
        <dbReference type="Google" id="ProtNLM"/>
    </source>
</evidence>
<sequence>KYPHLDNLIISENTATSTLAKGGGLYSSYNIFPTISNTTIENNASTGLNTMGGGIYNDHYHSVTYNNCLIRGNDSPFHPVKFVGGHTSYLTMNDCEITDNNYTTSDMNNTESVVIEVGAALKNVLIANNNGKTELLTMTVSFENVTIANNGEGVYIDGNIYSGDPSITIKNSIIANNGDDPYQQLVPSPGNEFEVDLYVDYSLVQGSAWIDSLEGSELIISTVGDGCMTQLEDPRFVNPDFSNYRLLASSLCINAAHPDSTDNDGTRLDMGVYPYLNTYSGPTWYVEPAGNDTTGTGASDSPFASIQSAINFATTTSDSVTVAAGTYIENINFRGRNIKVVGA</sequence>
<name>A0A382PIX0_9ZZZZ</name>
<feature type="non-terminal residue" evidence="1">
    <location>
        <position position="343"/>
    </location>
</feature>
<reference evidence="1" key="1">
    <citation type="submission" date="2018-05" db="EMBL/GenBank/DDBJ databases">
        <authorList>
            <person name="Lanie J.A."/>
            <person name="Ng W.-L."/>
            <person name="Kazmierczak K.M."/>
            <person name="Andrzejewski T.M."/>
            <person name="Davidsen T.M."/>
            <person name="Wayne K.J."/>
            <person name="Tettelin H."/>
            <person name="Glass J.I."/>
            <person name="Rusch D."/>
            <person name="Podicherti R."/>
            <person name="Tsui H.-C.T."/>
            <person name="Winkler M.E."/>
        </authorList>
    </citation>
    <scope>NUCLEOTIDE SEQUENCE</scope>
</reference>
<dbReference type="InterPro" id="IPR012334">
    <property type="entry name" value="Pectin_lyas_fold"/>
</dbReference>
<dbReference type="InterPro" id="IPR011050">
    <property type="entry name" value="Pectin_lyase_fold/virulence"/>
</dbReference>